<dbReference type="AlphaFoldDB" id="W1PB97"/>
<evidence type="ECO:0000313" key="2">
    <source>
        <dbReference type="EMBL" id="ERN04891.1"/>
    </source>
</evidence>
<dbReference type="Gramene" id="ERN04891">
    <property type="protein sequence ID" value="ERN04891"/>
    <property type="gene ID" value="AMTR_s00080p00025640"/>
</dbReference>
<dbReference type="EMBL" id="KI394095">
    <property type="protein sequence ID" value="ERN04891.1"/>
    <property type="molecule type" value="Genomic_DNA"/>
</dbReference>
<gene>
    <name evidence="2" type="ORF">AMTR_s00080p00025640</name>
</gene>
<feature type="region of interest" description="Disordered" evidence="1">
    <location>
        <begin position="49"/>
        <end position="71"/>
    </location>
</feature>
<feature type="non-terminal residue" evidence="2">
    <location>
        <position position="1"/>
    </location>
</feature>
<feature type="compositionally biased region" description="Basic and acidic residues" evidence="1">
    <location>
        <begin position="49"/>
        <end position="65"/>
    </location>
</feature>
<name>W1PB97_AMBTC</name>
<keyword evidence="3" id="KW-1185">Reference proteome</keyword>
<dbReference type="Proteomes" id="UP000017836">
    <property type="component" value="Unassembled WGS sequence"/>
</dbReference>
<sequence>YLFINMHNMQTMLHLVAHATKDRDVDNLLGDQTTEKVCTWRGWDEVKQREKMKEERNGEEVRETPPKSGEALPFGGSLFTFSCAGLGFIIDLDFVECERSH</sequence>
<evidence type="ECO:0000313" key="3">
    <source>
        <dbReference type="Proteomes" id="UP000017836"/>
    </source>
</evidence>
<dbReference type="HOGENOM" id="CLU_2298850_0_0_1"/>
<organism evidence="2 3">
    <name type="scientific">Amborella trichopoda</name>
    <dbReference type="NCBI Taxonomy" id="13333"/>
    <lineage>
        <taxon>Eukaryota</taxon>
        <taxon>Viridiplantae</taxon>
        <taxon>Streptophyta</taxon>
        <taxon>Embryophyta</taxon>
        <taxon>Tracheophyta</taxon>
        <taxon>Spermatophyta</taxon>
        <taxon>Magnoliopsida</taxon>
        <taxon>Amborellales</taxon>
        <taxon>Amborellaceae</taxon>
        <taxon>Amborella</taxon>
    </lineage>
</organism>
<evidence type="ECO:0000256" key="1">
    <source>
        <dbReference type="SAM" id="MobiDB-lite"/>
    </source>
</evidence>
<accession>W1PB97</accession>
<protein>
    <submittedName>
        <fullName evidence="2">Uncharacterized protein</fullName>
    </submittedName>
</protein>
<proteinExistence type="predicted"/>
<reference evidence="3" key="1">
    <citation type="journal article" date="2013" name="Science">
        <title>The Amborella genome and the evolution of flowering plants.</title>
        <authorList>
            <consortium name="Amborella Genome Project"/>
        </authorList>
    </citation>
    <scope>NUCLEOTIDE SEQUENCE [LARGE SCALE GENOMIC DNA]</scope>
</reference>